<protein>
    <recommendedName>
        <fullName evidence="2">CAAX prenyl protease 2/Lysostaphin resistance protein A-like domain-containing protein</fullName>
    </recommendedName>
</protein>
<name>A0AA48KDW5_9BACT</name>
<organism evidence="3 4">
    <name type="scientific">Mesoterricola silvestris</name>
    <dbReference type="NCBI Taxonomy" id="2927979"/>
    <lineage>
        <taxon>Bacteria</taxon>
        <taxon>Pseudomonadati</taxon>
        <taxon>Acidobacteriota</taxon>
        <taxon>Holophagae</taxon>
        <taxon>Holophagales</taxon>
        <taxon>Holophagaceae</taxon>
        <taxon>Mesoterricola</taxon>
    </lineage>
</organism>
<dbReference type="RefSeq" id="WP_316413532.1">
    <property type="nucleotide sequence ID" value="NZ_AP027080.1"/>
</dbReference>
<reference evidence="4" key="1">
    <citation type="journal article" date="2023" name="Int. J. Syst. Evol. Microbiol.">
        <title>Mesoterricola silvestris gen. nov., sp. nov., Mesoterricola sediminis sp. nov., Geothrix oryzae sp. nov., Geothrix edaphica sp. nov., Geothrix rubra sp. nov., and Geothrix limicola sp. nov., six novel members of Acidobacteriota isolated from soils.</title>
        <authorList>
            <person name="Itoh H."/>
            <person name="Sugisawa Y."/>
            <person name="Mise K."/>
            <person name="Xu Z."/>
            <person name="Kuniyasu M."/>
            <person name="Ushijima N."/>
            <person name="Kawano K."/>
            <person name="Kobayashi E."/>
            <person name="Shiratori Y."/>
            <person name="Masuda Y."/>
            <person name="Senoo K."/>
        </authorList>
    </citation>
    <scope>NUCLEOTIDE SEQUENCE [LARGE SCALE GENOMIC DNA]</scope>
    <source>
        <strain evidence="4">W79</strain>
    </source>
</reference>
<dbReference type="AlphaFoldDB" id="A0AA48KDW5"/>
<dbReference type="PANTHER" id="PTHR43592:SF15">
    <property type="entry name" value="CAAX AMINO TERMINAL PROTEASE FAMILY PROTEIN"/>
    <property type="match status" value="1"/>
</dbReference>
<keyword evidence="1" id="KW-0472">Membrane</keyword>
<dbReference type="InterPro" id="IPR003675">
    <property type="entry name" value="Rce1/LyrA-like_dom"/>
</dbReference>
<feature type="transmembrane region" description="Helical" evidence="1">
    <location>
        <begin position="184"/>
        <end position="209"/>
    </location>
</feature>
<accession>A0AA48KDW5</accession>
<evidence type="ECO:0000259" key="2">
    <source>
        <dbReference type="Pfam" id="PF02517"/>
    </source>
</evidence>
<feature type="transmembrane region" description="Helical" evidence="1">
    <location>
        <begin position="20"/>
        <end position="37"/>
    </location>
</feature>
<feature type="transmembrane region" description="Helical" evidence="1">
    <location>
        <begin position="305"/>
        <end position="326"/>
    </location>
</feature>
<dbReference type="Pfam" id="PF02517">
    <property type="entry name" value="Rce1-like"/>
    <property type="match status" value="1"/>
</dbReference>
<dbReference type="GO" id="GO:0004175">
    <property type="term" value="F:endopeptidase activity"/>
    <property type="evidence" value="ECO:0007669"/>
    <property type="project" value="UniProtKB-ARBA"/>
</dbReference>
<dbReference type="GO" id="GO:0080120">
    <property type="term" value="P:CAAX-box protein maturation"/>
    <property type="evidence" value="ECO:0007669"/>
    <property type="project" value="UniProtKB-ARBA"/>
</dbReference>
<keyword evidence="1" id="KW-0812">Transmembrane</keyword>
<gene>
    <name evidence="3" type="ORF">METEAL_40320</name>
</gene>
<dbReference type="EMBL" id="AP027080">
    <property type="protein sequence ID" value="BDU74858.1"/>
    <property type="molecule type" value="Genomic_DNA"/>
</dbReference>
<evidence type="ECO:0000313" key="3">
    <source>
        <dbReference type="EMBL" id="BDU74858.1"/>
    </source>
</evidence>
<dbReference type="PANTHER" id="PTHR43592">
    <property type="entry name" value="CAAX AMINO TERMINAL PROTEASE"/>
    <property type="match status" value="1"/>
</dbReference>
<sequence length="452" mass="47422">MDSRAPEPWNPDRAWADPFIATLALLVALAVSFNAGARRARPPRPSTRVELQGRVADATLAAPKVLGALAGTALGSGDALGSLERKTPPGWDRAVLAVHAAERGDLAMASRLAGTVPDPAFRAVWTWAYQGAGPAPLPGDRAAVRRALGEGYAAHMLEARCEARAGGDPGPAQARARAWALPRLAALATAGLGAFLLVLGGLAMALYHLAAAPPPLRPQPRFALPGRALLIVLLGWFLTHLGAGFVTGTVLAFLPFLKPASLPLTYGLHAVLGTLYLCRAEGISLRELAARVAPGPHGRALAEGLGFFALAFAAVVAVTVALSPLLRASEPPQRDLMDLLARTHGILPVGLLFLTVAVLAPVFEELVFRGLLLPWLGERLQPRLGRRGGWVLAVAVSGLLFGAMHLQPLGLPTLGTLGIVLGFAFLRTGNLLTCILVHGLWNGGIFLFMRAF</sequence>
<evidence type="ECO:0000256" key="1">
    <source>
        <dbReference type="SAM" id="Phobius"/>
    </source>
</evidence>
<evidence type="ECO:0000313" key="4">
    <source>
        <dbReference type="Proteomes" id="UP001238179"/>
    </source>
</evidence>
<feature type="transmembrane region" description="Helical" evidence="1">
    <location>
        <begin position="419"/>
        <end position="441"/>
    </location>
</feature>
<dbReference type="Proteomes" id="UP001238179">
    <property type="component" value="Chromosome"/>
</dbReference>
<feature type="transmembrane region" description="Helical" evidence="1">
    <location>
        <begin position="389"/>
        <end position="407"/>
    </location>
</feature>
<dbReference type="KEGG" id="msil:METEAL_40320"/>
<feature type="transmembrane region" description="Helical" evidence="1">
    <location>
        <begin position="346"/>
        <end position="368"/>
    </location>
</feature>
<feature type="transmembrane region" description="Helical" evidence="1">
    <location>
        <begin position="229"/>
        <end position="254"/>
    </location>
</feature>
<keyword evidence="4" id="KW-1185">Reference proteome</keyword>
<feature type="domain" description="CAAX prenyl protease 2/Lysostaphin resistance protein A-like" evidence="2">
    <location>
        <begin position="351"/>
        <end position="443"/>
    </location>
</feature>
<keyword evidence="1" id="KW-1133">Transmembrane helix</keyword>
<proteinExistence type="predicted"/>